<evidence type="ECO:0000313" key="2">
    <source>
        <dbReference type="Proteomes" id="UP000287296"/>
    </source>
</evidence>
<dbReference type="Proteomes" id="UP000287296">
    <property type="component" value="Unassembled WGS sequence"/>
</dbReference>
<reference evidence="1 2" key="1">
    <citation type="submission" date="2018-12" db="EMBL/GenBank/DDBJ databases">
        <authorList>
            <person name="Sun L."/>
            <person name="Chen Z."/>
        </authorList>
    </citation>
    <scope>NUCLEOTIDE SEQUENCE [LARGE SCALE GENOMIC DNA]</scope>
    <source>
        <strain evidence="1 2">LMG 29736</strain>
    </source>
</reference>
<protein>
    <submittedName>
        <fullName evidence="1">Uncharacterized protein</fullName>
    </submittedName>
</protein>
<comment type="caution">
    <text evidence="1">The sequence shown here is derived from an EMBL/GenBank/DDBJ whole genome shotgun (WGS) entry which is preliminary data.</text>
</comment>
<proteinExistence type="predicted"/>
<dbReference type="OrthoDB" id="2844791at2"/>
<dbReference type="RefSeq" id="WP_120116767.1">
    <property type="nucleotide sequence ID" value="NZ_QYTW02000013.1"/>
</dbReference>
<name>A0A429X6X9_SIMTE</name>
<dbReference type="AlphaFoldDB" id="A0A429X6X9"/>
<dbReference type="EMBL" id="QYTW02000013">
    <property type="protein sequence ID" value="RST59195.1"/>
    <property type="molecule type" value="Genomic_DNA"/>
</dbReference>
<evidence type="ECO:0000313" key="1">
    <source>
        <dbReference type="EMBL" id="RST59195.1"/>
    </source>
</evidence>
<sequence>MKKNIALGIAGLAAVPAGVYFAFTFSDSEMGADKSNKDASSLEIAAPIKYIATNEERVTAERDVGEISDELTLITRMVEMSLQKVNIGGENDTPPEIVADSVRRIQMTKGNIFYLEQQVDSIEISRNTKNSAYSYESILDRWLEGNFDNITDETEFLLSLVSKPYGIYDGEKVTEKSRIKEQEYIQRYFEQNN</sequence>
<accession>A0A429X6X9</accession>
<organism evidence="1 2">
    <name type="scientific">Siminovitchia terrae</name>
    <name type="common">Bacillus terrae</name>
    <dbReference type="NCBI Taxonomy" id="1914933"/>
    <lineage>
        <taxon>Bacteria</taxon>
        <taxon>Bacillati</taxon>
        <taxon>Bacillota</taxon>
        <taxon>Bacilli</taxon>
        <taxon>Bacillales</taxon>
        <taxon>Bacillaceae</taxon>
        <taxon>Siminovitchia</taxon>
    </lineage>
</organism>
<gene>
    <name evidence="1" type="ORF">D5F11_013795</name>
</gene>